<sequence length="52" mass="5973">MHAARVMRELSGSAQRLDMLQLDCTPLRLRLLPARLDAPFRGDRDIEQLRAV</sequence>
<dbReference type="AlphaFoldDB" id="A0A7U2QGP9"/>
<reference evidence="1" key="1">
    <citation type="submission" date="2020-01" db="EMBL/GenBank/DDBJ databases">
        <authorList>
            <person name="Richard D."/>
        </authorList>
    </citation>
    <scope>NUCLEOTIDE SEQUENCE</scope>
    <source>
        <strain evidence="1">JP541</strain>
    </source>
</reference>
<dbReference type="Proteomes" id="UP000653002">
    <property type="component" value="Unassembled WGS sequence"/>
</dbReference>
<evidence type="ECO:0000313" key="2">
    <source>
        <dbReference type="Proteomes" id="UP000653002"/>
    </source>
</evidence>
<dbReference type="GeneID" id="66913530"/>
<dbReference type="EMBL" id="JAABFR010000286">
    <property type="protein sequence ID" value="MBD4335672.1"/>
    <property type="molecule type" value="Genomic_DNA"/>
</dbReference>
<proteinExistence type="predicted"/>
<accession>A0A7U2QGP9</accession>
<evidence type="ECO:0000313" key="1">
    <source>
        <dbReference type="EMBL" id="MBD4335672.1"/>
    </source>
</evidence>
<organism evidence="1 2">
    <name type="scientific">Xanthomonas citri pv. citri</name>
    <dbReference type="NCBI Taxonomy" id="611301"/>
    <lineage>
        <taxon>Bacteria</taxon>
        <taxon>Pseudomonadati</taxon>
        <taxon>Pseudomonadota</taxon>
        <taxon>Gammaproteobacteria</taxon>
        <taxon>Lysobacterales</taxon>
        <taxon>Lysobacteraceae</taxon>
        <taxon>Xanthomonas</taxon>
    </lineage>
</organism>
<protein>
    <submittedName>
        <fullName evidence="1">Uncharacterized protein</fullName>
    </submittedName>
</protein>
<comment type="caution">
    <text evidence="1">The sequence shown here is derived from an EMBL/GenBank/DDBJ whole genome shotgun (WGS) entry which is preliminary data.</text>
</comment>
<dbReference type="RefSeq" id="WP_155400523.1">
    <property type="nucleotide sequence ID" value="NZ_CAVLHM010000013.1"/>
</dbReference>
<name>A0A7U2QGP9_XANCI</name>
<gene>
    <name evidence="1" type="ORF">GUH15_06260</name>
</gene>